<protein>
    <submittedName>
        <fullName evidence="2">Uncharacterized protein</fullName>
    </submittedName>
</protein>
<keyword evidence="1" id="KW-1133">Transmembrane helix</keyword>
<accession>A0AAI8ZLG6</accession>
<keyword evidence="1" id="KW-0812">Transmembrane</keyword>
<organism evidence="2">
    <name type="scientific">Vibrio vulnificus</name>
    <dbReference type="NCBI Taxonomy" id="672"/>
    <lineage>
        <taxon>Bacteria</taxon>
        <taxon>Pseudomonadati</taxon>
        <taxon>Pseudomonadota</taxon>
        <taxon>Gammaproteobacteria</taxon>
        <taxon>Vibrionales</taxon>
        <taxon>Vibrionaceae</taxon>
        <taxon>Vibrio</taxon>
    </lineage>
</organism>
<evidence type="ECO:0000256" key="1">
    <source>
        <dbReference type="SAM" id="Phobius"/>
    </source>
</evidence>
<feature type="transmembrane region" description="Helical" evidence="1">
    <location>
        <begin position="85"/>
        <end position="106"/>
    </location>
</feature>
<feature type="transmembrane region" description="Helical" evidence="1">
    <location>
        <begin position="61"/>
        <end position="79"/>
    </location>
</feature>
<reference evidence="2" key="1">
    <citation type="journal article" date="2014" name="Genome Announc.">
        <title>Complete Nucleotide Sequence of pVv01, a P1-Like Plasmid Prophage of Vibrio vulnificus.</title>
        <authorList>
            <person name="Hammerl J.A."/>
            <person name="Klevanskaa K."/>
            <person name="Strauch E."/>
            <person name="Hertwig S."/>
        </authorList>
    </citation>
    <scope>NUCLEOTIDE SEQUENCE</scope>
    <source>
        <strain evidence="2">48/10</strain>
    </source>
</reference>
<keyword evidence="1" id="KW-0472">Membrane</keyword>
<proteinExistence type="predicted"/>
<name>A0AAI8ZLG6_VIBVL</name>
<sequence length="157" mass="18371">MKTFLSSLFGKLSRCWYFVRYTDKLPYWQAGNARLFMITLRKDKADDVGLLEHEKFHVKQWWFGFLLLSAIGWPLMYFASEQVLMMVGAVVSGCAPACHALLYYFVRPYRQWSEVKAYRIQLARGGYGDKRFAVLALMHPKYRLNLTDIKAKRLLGV</sequence>
<evidence type="ECO:0000313" key="2">
    <source>
        <dbReference type="EMBL" id="CDM12452.1"/>
    </source>
</evidence>
<dbReference type="EMBL" id="HG803186">
    <property type="protein sequence ID" value="CDM12452.1"/>
    <property type="molecule type" value="Genomic_DNA"/>
</dbReference>
<reference evidence="2" key="2">
    <citation type="submission" date="2014-01" db="EMBL/GenBank/DDBJ databases">
        <authorList>
            <person name="Hammerl J."/>
        </authorList>
    </citation>
    <scope>NUCLEOTIDE SEQUENCE</scope>
    <source>
        <strain evidence="2">48/10</strain>
        <plasmid evidence="2">p48/10</plasmid>
    </source>
</reference>
<keyword evidence="2" id="KW-0614">Plasmid</keyword>
<geneLocation type="plasmid" evidence="2">
    <name>p48/10</name>
</geneLocation>
<dbReference type="AlphaFoldDB" id="A0AAI8ZLG6"/>
<dbReference type="RefSeq" id="WP_032071974.1">
    <property type="nucleotide sequence ID" value="NC_025128.1"/>
</dbReference>